<feature type="domain" description="Erythronate-4-phosphate dehydrogenase dimerisation" evidence="8">
    <location>
        <begin position="295"/>
        <end position="370"/>
    </location>
</feature>
<feature type="binding site" evidence="5">
    <location>
        <position position="69"/>
    </location>
    <ligand>
        <name>substrate</name>
    </ligand>
</feature>
<protein>
    <recommendedName>
        <fullName evidence="5">Erythronate-4-phosphate dehydrogenase</fullName>
        <ecNumber evidence="5">1.1.1.290</ecNumber>
    </recommendedName>
</protein>
<accession>A0A101HHY2</accession>
<dbReference type="InterPro" id="IPR036291">
    <property type="entry name" value="NAD(P)-bd_dom_sf"/>
</dbReference>
<dbReference type="Gene3D" id="3.40.50.720">
    <property type="entry name" value="NAD(P)-binding Rossmann-like Domain"/>
    <property type="match status" value="2"/>
</dbReference>
<dbReference type="InterPro" id="IPR020921">
    <property type="entry name" value="Erythronate-4-P_DHase"/>
</dbReference>
<comment type="subunit">
    <text evidence="5">Homodimer.</text>
</comment>
<feature type="binding site" evidence="5">
    <location>
        <position position="48"/>
    </location>
    <ligand>
        <name>substrate</name>
    </ligand>
</feature>
<comment type="pathway">
    <text evidence="5">Cofactor biosynthesis; pyridoxine 5'-phosphate biosynthesis; pyridoxine 5'-phosphate from D-erythrose 4-phosphate: step 2/5.</text>
</comment>
<name>A0A101HHY2_9BACT</name>
<dbReference type="EC" id="1.1.1.290" evidence="5"/>
<feature type="binding site" evidence="5">
    <location>
        <position position="263"/>
    </location>
    <ligand>
        <name>substrate</name>
    </ligand>
</feature>
<dbReference type="EMBL" id="LGGN01000160">
    <property type="protein sequence ID" value="KUK77146.1"/>
    <property type="molecule type" value="Genomic_DNA"/>
</dbReference>
<evidence type="ECO:0000256" key="3">
    <source>
        <dbReference type="ARBA" id="ARBA00023027"/>
    </source>
</evidence>
<dbReference type="HAMAP" id="MF_01825">
    <property type="entry name" value="PdxB"/>
    <property type="match status" value="1"/>
</dbReference>
<proteinExistence type="inferred from homology"/>
<feature type="binding site" evidence="5">
    <location>
        <position position="237"/>
    </location>
    <ligand>
        <name>NAD(+)</name>
        <dbReference type="ChEBI" id="CHEBI:57540"/>
    </ligand>
</feature>
<evidence type="ECO:0000259" key="6">
    <source>
        <dbReference type="Pfam" id="PF00389"/>
    </source>
</evidence>
<feature type="active site" description="Proton donor" evidence="5">
    <location>
        <position position="259"/>
    </location>
</feature>
<dbReference type="AlphaFoldDB" id="A0A101HHY2"/>
<dbReference type="UniPathway" id="UPA00244">
    <property type="reaction ID" value="UER00310"/>
</dbReference>
<evidence type="ECO:0000256" key="5">
    <source>
        <dbReference type="HAMAP-Rule" id="MF_01825"/>
    </source>
</evidence>
<evidence type="ECO:0000313" key="9">
    <source>
        <dbReference type="EMBL" id="KUK77146.1"/>
    </source>
</evidence>
<comment type="subcellular location">
    <subcellularLocation>
        <location evidence="5">Cytoplasm</location>
    </subcellularLocation>
</comment>
<keyword evidence="2 5" id="KW-0560">Oxidoreductase</keyword>
<comment type="function">
    <text evidence="5">Catalyzes the oxidation of erythronate-4-phosphate to 3-hydroxy-2-oxo-4-phosphonooxybutanoate.</text>
</comment>
<dbReference type="Pfam" id="PF11890">
    <property type="entry name" value="DUF3410"/>
    <property type="match status" value="1"/>
</dbReference>
<feature type="domain" description="D-isomer specific 2-hydroxyacid dehydrogenase catalytic" evidence="6">
    <location>
        <begin position="31"/>
        <end position="282"/>
    </location>
</feature>
<dbReference type="GO" id="GO:0046983">
    <property type="term" value="F:protein dimerization activity"/>
    <property type="evidence" value="ECO:0007669"/>
    <property type="project" value="InterPro"/>
</dbReference>
<dbReference type="GO" id="GO:0051287">
    <property type="term" value="F:NAD binding"/>
    <property type="evidence" value="ECO:0007669"/>
    <property type="project" value="InterPro"/>
</dbReference>
<dbReference type="PANTHER" id="PTHR10996:SF178">
    <property type="entry name" value="2-HYDROXYACID DEHYDROGENASE YGL185C-RELATED"/>
    <property type="match status" value="1"/>
</dbReference>
<dbReference type="NCBIfam" id="NF001309">
    <property type="entry name" value="PRK00257.1"/>
    <property type="match status" value="1"/>
</dbReference>
<feature type="active site" evidence="5">
    <location>
        <position position="213"/>
    </location>
</feature>
<keyword evidence="3 5" id="KW-0520">NAD</keyword>
<feature type="binding site" evidence="5">
    <location>
        <position position="262"/>
    </location>
    <ligand>
        <name>NAD(+)</name>
        <dbReference type="ChEBI" id="CHEBI:57540"/>
    </ligand>
</feature>
<dbReference type="GO" id="GO:0030267">
    <property type="term" value="F:glyoxylate reductase (NADPH) activity"/>
    <property type="evidence" value="ECO:0007669"/>
    <property type="project" value="TreeGrafter"/>
</dbReference>
<feature type="binding site" evidence="5">
    <location>
        <position position="149"/>
    </location>
    <ligand>
        <name>NAD(+)</name>
        <dbReference type="ChEBI" id="CHEBI:57540"/>
    </ligand>
</feature>
<dbReference type="InterPro" id="IPR006140">
    <property type="entry name" value="D-isomer_DH_NAD-bd"/>
</dbReference>
<reference evidence="10" key="1">
    <citation type="journal article" date="2015" name="MBio">
        <title>Genome-Resolved Metagenomic Analysis Reveals Roles for Candidate Phyla and Other Microbial Community Members in Biogeochemical Transformations in Oil Reservoirs.</title>
        <authorList>
            <person name="Hu P."/>
            <person name="Tom L."/>
            <person name="Singh A."/>
            <person name="Thomas B.C."/>
            <person name="Baker B.J."/>
            <person name="Piceno Y.M."/>
            <person name="Andersen G.L."/>
            <person name="Banfield J.F."/>
        </authorList>
    </citation>
    <scope>NUCLEOTIDE SEQUENCE [LARGE SCALE GENOMIC DNA]</scope>
</reference>
<evidence type="ECO:0000256" key="1">
    <source>
        <dbReference type="ARBA" id="ARBA00022490"/>
    </source>
</evidence>
<dbReference type="InterPro" id="IPR006139">
    <property type="entry name" value="D-isomer_2_OHA_DH_cat_dom"/>
</dbReference>
<comment type="caution">
    <text evidence="9">The sequence shown here is derived from an EMBL/GenBank/DDBJ whole genome shotgun (WGS) entry which is preliminary data.</text>
</comment>
<comment type="caution">
    <text evidence="5">Lacks conserved residue(s) required for the propagation of feature annotation.</text>
</comment>
<dbReference type="Pfam" id="PF02826">
    <property type="entry name" value="2-Hacid_dh_C"/>
    <property type="match status" value="1"/>
</dbReference>
<keyword evidence="4 5" id="KW-0664">Pyridoxine biosynthesis</keyword>
<dbReference type="SUPFAM" id="SSF51735">
    <property type="entry name" value="NAD(P)-binding Rossmann-fold domains"/>
    <property type="match status" value="1"/>
</dbReference>
<dbReference type="SUPFAM" id="SSF52283">
    <property type="entry name" value="Formate/glycerate dehydrogenase catalytic domain-like"/>
    <property type="match status" value="1"/>
</dbReference>
<dbReference type="PATRIC" id="fig|294710.3.peg.1254"/>
<gene>
    <name evidence="5" type="primary">pdxB</name>
    <name evidence="9" type="ORF">XD92_0909</name>
</gene>
<evidence type="ECO:0000256" key="4">
    <source>
        <dbReference type="ARBA" id="ARBA00023096"/>
    </source>
</evidence>
<comment type="catalytic activity">
    <reaction evidence="5">
        <text>4-phospho-D-erythronate + NAD(+) = (R)-3-hydroxy-2-oxo-4-phosphooxybutanoate + NADH + H(+)</text>
        <dbReference type="Rhea" id="RHEA:18829"/>
        <dbReference type="ChEBI" id="CHEBI:15378"/>
        <dbReference type="ChEBI" id="CHEBI:57540"/>
        <dbReference type="ChEBI" id="CHEBI:57945"/>
        <dbReference type="ChEBI" id="CHEBI:58538"/>
        <dbReference type="ChEBI" id="CHEBI:58766"/>
        <dbReference type="EC" id="1.1.1.290"/>
    </reaction>
</comment>
<dbReference type="PANTHER" id="PTHR10996">
    <property type="entry name" value="2-HYDROXYACID DEHYDROGENASE-RELATED"/>
    <property type="match status" value="1"/>
</dbReference>
<evidence type="ECO:0000313" key="10">
    <source>
        <dbReference type="Proteomes" id="UP000053860"/>
    </source>
</evidence>
<dbReference type="GO" id="GO:0008615">
    <property type="term" value="P:pyridoxine biosynthetic process"/>
    <property type="evidence" value="ECO:0007669"/>
    <property type="project" value="UniProtKB-UniRule"/>
</dbReference>
<evidence type="ECO:0000259" key="8">
    <source>
        <dbReference type="Pfam" id="PF11890"/>
    </source>
</evidence>
<dbReference type="Pfam" id="PF00389">
    <property type="entry name" value="2-Hacid_dh"/>
    <property type="match status" value="1"/>
</dbReference>
<sequence>MRRPKILADAHIPYLKGVAEQIGEVSYLPGNQFTREAIRDKDALIVRTVTHFGEEILSGSSVKLICSATIGYDHIDTVYCDTHGIAWRTAPGCNANSVEQYITASLLCLAEKHQFKLKDKTIGIVGVGNVGSKVAAACRKLGMKVLLNDPPRAEKEGNEDGHFVDIETIRRESDIITFHTPLTKTGRHATWHLADESFLHALTRKPFIMNAARGAITDNQALKKALRAGTISGVVIDCWENEPDMDKELLALADIATPHIAGYSADGKWTATKMSLENLINFFGLGVIPKFSEIPPPLLPVIDLRKVQPETQLAHAVWHTYHPMTETVALKASPEKFHWFRANYPLRREYPAYRVIHASPSVANELRQLGFNQ</sequence>
<comment type="similarity">
    <text evidence="5">Belongs to the D-isomer specific 2-hydroxyacid dehydrogenase family. PdxB subfamily.</text>
</comment>
<dbReference type="GO" id="GO:0033711">
    <property type="term" value="F:4-phosphoerythronate dehydrogenase activity"/>
    <property type="evidence" value="ECO:0007669"/>
    <property type="project" value="UniProtKB-EC"/>
</dbReference>
<evidence type="ECO:0000256" key="2">
    <source>
        <dbReference type="ARBA" id="ARBA00023002"/>
    </source>
</evidence>
<dbReference type="InterPro" id="IPR050223">
    <property type="entry name" value="D-isomer_2-hydroxyacid_DH"/>
</dbReference>
<dbReference type="Proteomes" id="UP000053860">
    <property type="component" value="Unassembled WGS sequence"/>
</dbReference>
<evidence type="ECO:0000259" key="7">
    <source>
        <dbReference type="Pfam" id="PF02826"/>
    </source>
</evidence>
<feature type="active site" evidence="5">
    <location>
        <position position="242"/>
    </location>
</feature>
<feature type="domain" description="D-isomer specific 2-hydroxyacid dehydrogenase NAD-binding" evidence="7">
    <location>
        <begin position="113"/>
        <end position="261"/>
    </location>
</feature>
<organism evidence="9 10">
    <name type="scientific">Proteiniphilum acetatigenes</name>
    <dbReference type="NCBI Taxonomy" id="294710"/>
    <lineage>
        <taxon>Bacteria</taxon>
        <taxon>Pseudomonadati</taxon>
        <taxon>Bacteroidota</taxon>
        <taxon>Bacteroidia</taxon>
        <taxon>Bacteroidales</taxon>
        <taxon>Dysgonomonadaceae</taxon>
        <taxon>Proteiniphilum</taxon>
    </lineage>
</organism>
<dbReference type="InterPro" id="IPR038251">
    <property type="entry name" value="PdxB_dimer_sf"/>
</dbReference>
<dbReference type="InterPro" id="IPR024531">
    <property type="entry name" value="Erythronate-4-P_DHase_dimer"/>
</dbReference>
<dbReference type="GO" id="GO:0005829">
    <property type="term" value="C:cytosol"/>
    <property type="evidence" value="ECO:0007669"/>
    <property type="project" value="TreeGrafter"/>
</dbReference>
<dbReference type="Gene3D" id="3.30.1370.170">
    <property type="match status" value="1"/>
</dbReference>
<keyword evidence="1 5" id="KW-0963">Cytoplasm</keyword>
<feature type="binding site" evidence="5">
    <location>
        <position position="180"/>
    </location>
    <ligand>
        <name>NAD(+)</name>
        <dbReference type="ChEBI" id="CHEBI:57540"/>
    </ligand>
</feature>
<dbReference type="GO" id="GO:0016618">
    <property type="term" value="F:hydroxypyruvate reductase [NAD(P)H] activity"/>
    <property type="evidence" value="ECO:0007669"/>
    <property type="project" value="TreeGrafter"/>
</dbReference>
<dbReference type="CDD" id="cd12158">
    <property type="entry name" value="ErythrP_dh"/>
    <property type="match status" value="1"/>
</dbReference>